<sequence length="142" mass="15799">MSLPTTVLGNWYATALFWKPPLALLVSERTLLPLLMPLAPASTLAVRFPIEFDEVLRRHGVIRAAVEREVAAMAEVAFAKTANRSVLGTRNEFSFLAEGHREYPETSDLMTLSMHLADTPYGPIKYNSPARVIKELFGDAVR</sequence>
<organism evidence="2 3">
    <name type="scientific">Candidatus Methylophosphatis roskildensis</name>
    <dbReference type="NCBI Taxonomy" id="2899263"/>
    <lineage>
        <taxon>Bacteria</taxon>
        <taxon>Pseudomonadati</taxon>
        <taxon>Pseudomonadota</taxon>
        <taxon>Betaproteobacteria</taxon>
        <taxon>Nitrosomonadales</taxon>
        <taxon>Sterolibacteriaceae</taxon>
        <taxon>Candidatus Methylophosphatis</taxon>
    </lineage>
</organism>
<protein>
    <recommendedName>
        <fullName evidence="1">DUF6933 domain-containing protein</fullName>
    </recommendedName>
</protein>
<evidence type="ECO:0000313" key="3">
    <source>
        <dbReference type="Proteomes" id="UP000807785"/>
    </source>
</evidence>
<comment type="caution">
    <text evidence="2">The sequence shown here is derived from an EMBL/GenBank/DDBJ whole genome shotgun (WGS) entry which is preliminary data.</text>
</comment>
<proteinExistence type="predicted"/>
<dbReference type="InterPro" id="IPR053864">
    <property type="entry name" value="DUF6933"/>
</dbReference>
<evidence type="ECO:0000313" key="2">
    <source>
        <dbReference type="EMBL" id="MBK6972204.1"/>
    </source>
</evidence>
<accession>A0A9D7HKQ8</accession>
<name>A0A9D7HKQ8_9PROT</name>
<dbReference type="Pfam" id="PF22016">
    <property type="entry name" value="DUF6933"/>
    <property type="match status" value="1"/>
</dbReference>
<dbReference type="AlphaFoldDB" id="A0A9D7HKQ8"/>
<dbReference type="EMBL" id="JADJEV010000002">
    <property type="protein sequence ID" value="MBK6972204.1"/>
    <property type="molecule type" value="Genomic_DNA"/>
</dbReference>
<feature type="domain" description="DUF6933" evidence="1">
    <location>
        <begin position="4"/>
        <end position="131"/>
    </location>
</feature>
<dbReference type="Proteomes" id="UP000807785">
    <property type="component" value="Unassembled WGS sequence"/>
</dbReference>
<reference evidence="2" key="1">
    <citation type="submission" date="2020-10" db="EMBL/GenBank/DDBJ databases">
        <title>Connecting structure to function with the recovery of over 1000 high-quality activated sludge metagenome-assembled genomes encoding full-length rRNA genes using long-read sequencing.</title>
        <authorList>
            <person name="Singleton C.M."/>
            <person name="Petriglieri F."/>
            <person name="Kristensen J.M."/>
            <person name="Kirkegaard R.H."/>
            <person name="Michaelsen T.Y."/>
            <person name="Andersen M.H."/>
            <person name="Karst S.M."/>
            <person name="Dueholm M.S."/>
            <person name="Nielsen P.H."/>
            <person name="Albertsen M."/>
        </authorList>
    </citation>
    <scope>NUCLEOTIDE SEQUENCE</scope>
    <source>
        <strain evidence="2">Bjer_18-Q3-R1-45_BAT3C.347</strain>
    </source>
</reference>
<gene>
    <name evidence="2" type="ORF">IPH26_04345</name>
</gene>
<evidence type="ECO:0000259" key="1">
    <source>
        <dbReference type="Pfam" id="PF22016"/>
    </source>
</evidence>